<protein>
    <submittedName>
        <fullName evidence="5">RHS repeat-associated core domain-containing protein</fullName>
    </submittedName>
</protein>
<evidence type="ECO:0000313" key="5">
    <source>
        <dbReference type="EMBL" id="WMT04463.1"/>
    </source>
</evidence>
<sequence>MTVSASVALGAARSGTRTAAMEVVREPASQGYQIPNPDVSGADRLNNGALDFLESEGFNNTVMVAQTGFGMYTAGAASAATVTAAGGTLGAAATAAAVSAASVLGITAIGIGSFMLGNYLGDKAADAVFGDLLGMKKIATEGDMPARMGDPIAHVNKNLGLLGALVGAALVIAVGVATCGAGLVVMAAAVAVAGVAGGAIAGFASKAGQYGANKGAIMLGSLNVFFEGRPVARVGDPVMCSDHPGPMVLAEGARTVYANNRNIVRIGHRTTCDANVNDGCKTIVETMETAQVFEIKDSRSPYLRWANVITNLLPLPRKGRRGAPEHGPGRPPHAEPATKSGEGSGCSPSQCTKPGEPVDVGSGDFIQEWPVLDLPGTIPLRLERLYRSTAAFAGGFGDKWADTWSQRLELGEQTVTYHTEFGTTLVFHTPDDEVEAMNLRQARYLLFGRRSQALRLYDRQTRLVYSFEAADGRLRRLSDIEDRNGNRIGFLYQDGGLRAIEHSDGYRLDVRQEQGRLRSVRFAGGEFDGLELLRCDYADSGQVGDCASYQFGRLFHEYDRAGRMIHWRDTRATQAWIDYDALGRAVATRTAGGHYDDRFEYLDAEACTVYRDAEGGVTRYYYNRDGLVERMIDPLGHEWLTEWDEWTHKQSETDPLGRTLRYHYNDFDEVIQVDLPDGRSQRYEYAGDGSLHAAQAEDGGRWEFQHDGRGNLIGAIDPLGRRTGYRIGANGEVLRQDNPDGTQLRYGYDRHLRLDEAVRADGTRLRLRHDAFGRVTEAIDALGHITRYEYAADHAHPRGSLSRAVLDDGSAQEIGYDSELLAVRYRDGEGRQTHRRYGPFDLLEEIAFPAGNAIRLEYDKLTRLTAVVNGVGERYRYEYDALGRLVGETDYSGIVTRYAYNAVGWLIETRRHDGSRVAYENDPRSGRLLAIRRHAADATDADSDDTEIGYDEQGRLTSVRNRDCLVEYERDAHGRVIAERIDGREVRLSYDADTGALAAMAAGPRSLQWQYDLNGALAALGTDGHAPLRIARDALGRDVRWHSEAGFELRQQFNALNLLTGQIAGRAESVPDPRAPASSAPSLPPQVQRGYRYDRAFNPIHIDDRRWGASRYRYDANGQVTGGRFDASRWAPALDEGFDYDGAFNLINRTLSNLPGVERQSLRQDGGRVVRRGRSEYRYDALGRLVEKTEHRDGFRPQHWRYRWDHDSRLVELTTPQGERWRYAYDGLGRRIRKFKSLPGGRIAGAVATHAAGGVPSGPSSSAAAAANGADQRGDDGRHAPQIIGEQYQWSFDQLIEAAPIYADGTVAYDRAVQWDYAPGAVVPMAQRRGGKRWYVVSDHIGTPRELLDETGEVVWSNQPEVWGRQRLWQRNAANDDAVDCPIRFPGQYFDAESGLHYNRHRYYDPDTGQYLSPDPLGLEGGHRPQAYVGNPNGWIDPLGLAACPVRVVNDTKIHGTGQVDRTPGHNQFSEVIANKLAMSGKFTDIYLNRAYNTHTGGGVSRRRPDIMAVDHNGKIHAIEIASRTDMRSNTFWNFLTSRNQTAMSNLPVGQRGDIISIRHPYKATRIKSDLDNWLNGL</sequence>
<dbReference type="InterPro" id="IPR022385">
    <property type="entry name" value="Rhs_assc_core"/>
</dbReference>
<gene>
    <name evidence="5" type="ORF">RDV84_06435</name>
</gene>
<keyword evidence="2" id="KW-0472">Membrane</keyword>
<keyword evidence="6" id="KW-1185">Reference proteome</keyword>
<feature type="region of interest" description="Disordered" evidence="1">
    <location>
        <begin position="316"/>
        <end position="359"/>
    </location>
</feature>
<dbReference type="PANTHER" id="PTHR32305">
    <property type="match status" value="1"/>
</dbReference>
<feature type="region of interest" description="Disordered" evidence="1">
    <location>
        <begin position="1251"/>
        <end position="1279"/>
    </location>
</feature>
<organism evidence="5 6">
    <name type="scientific">Lysobacter yananisis</name>
    <dbReference type="NCBI Taxonomy" id="1003114"/>
    <lineage>
        <taxon>Bacteria</taxon>
        <taxon>Pseudomonadati</taxon>
        <taxon>Pseudomonadota</taxon>
        <taxon>Gammaproteobacteria</taxon>
        <taxon>Lysobacterales</taxon>
        <taxon>Lysobacteraceae</taxon>
        <taxon>Lysobacter</taxon>
    </lineage>
</organism>
<feature type="domain" description="DUF6531" evidence="4">
    <location>
        <begin position="355"/>
        <end position="427"/>
    </location>
</feature>
<dbReference type="Gene3D" id="2.60.200.60">
    <property type="match status" value="1"/>
</dbReference>
<dbReference type="InterPro" id="IPR050708">
    <property type="entry name" value="T6SS_VgrG/RHS"/>
</dbReference>
<feature type="compositionally biased region" description="Low complexity" evidence="1">
    <location>
        <begin position="1251"/>
        <end position="1270"/>
    </location>
</feature>
<dbReference type="Pfam" id="PF03527">
    <property type="entry name" value="RHS"/>
    <property type="match status" value="1"/>
</dbReference>
<feature type="transmembrane region" description="Helical" evidence="2">
    <location>
        <begin position="159"/>
        <end position="176"/>
    </location>
</feature>
<dbReference type="Gene3D" id="2.180.10.10">
    <property type="entry name" value="RHS repeat-associated core"/>
    <property type="match status" value="2"/>
</dbReference>
<dbReference type="Proteomes" id="UP001229313">
    <property type="component" value="Chromosome"/>
</dbReference>
<dbReference type="Pfam" id="PF20148">
    <property type="entry name" value="DUF6531"/>
    <property type="match status" value="1"/>
</dbReference>
<dbReference type="PANTHER" id="PTHR32305:SF15">
    <property type="entry name" value="PROTEIN RHSA-RELATED"/>
    <property type="match status" value="1"/>
</dbReference>
<keyword evidence="2" id="KW-0812">Transmembrane</keyword>
<name>A0ABY9PBL4_9GAMM</name>
<evidence type="ECO:0000259" key="3">
    <source>
        <dbReference type="Pfam" id="PF03527"/>
    </source>
</evidence>
<dbReference type="RefSeq" id="WP_309152823.1">
    <property type="nucleotide sequence ID" value="NZ_CP133568.1"/>
</dbReference>
<dbReference type="InterPro" id="IPR045351">
    <property type="entry name" value="DUF6531"/>
</dbReference>
<dbReference type="InterPro" id="IPR001826">
    <property type="entry name" value="RHS"/>
</dbReference>
<dbReference type="NCBIfam" id="TIGR03696">
    <property type="entry name" value="Rhs_assc_core"/>
    <property type="match status" value="1"/>
</dbReference>
<dbReference type="Pfam" id="PF05593">
    <property type="entry name" value="RHS_repeat"/>
    <property type="match status" value="2"/>
</dbReference>
<dbReference type="InterPro" id="IPR031325">
    <property type="entry name" value="RHS_repeat"/>
</dbReference>
<dbReference type="InterPro" id="IPR008727">
    <property type="entry name" value="PAAR_motif"/>
</dbReference>
<proteinExistence type="predicted"/>
<evidence type="ECO:0000259" key="4">
    <source>
        <dbReference type="Pfam" id="PF20148"/>
    </source>
</evidence>
<dbReference type="Pfam" id="PF05488">
    <property type="entry name" value="PAAR_motif"/>
    <property type="match status" value="1"/>
</dbReference>
<feature type="transmembrane region" description="Helical" evidence="2">
    <location>
        <begin position="183"/>
        <end position="204"/>
    </location>
</feature>
<evidence type="ECO:0000256" key="1">
    <source>
        <dbReference type="SAM" id="MobiDB-lite"/>
    </source>
</evidence>
<dbReference type="NCBIfam" id="TIGR01643">
    <property type="entry name" value="YD_repeat_2x"/>
    <property type="match status" value="5"/>
</dbReference>
<dbReference type="InterPro" id="IPR006530">
    <property type="entry name" value="YD"/>
</dbReference>
<dbReference type="EMBL" id="CP133568">
    <property type="protein sequence ID" value="WMT04463.1"/>
    <property type="molecule type" value="Genomic_DNA"/>
</dbReference>
<evidence type="ECO:0000313" key="6">
    <source>
        <dbReference type="Proteomes" id="UP001229313"/>
    </source>
</evidence>
<accession>A0ABY9PBL4</accession>
<feature type="domain" description="RHS protein conserved region" evidence="3">
    <location>
        <begin position="1335"/>
        <end position="1365"/>
    </location>
</feature>
<reference evidence="5 6" key="1">
    <citation type="submission" date="2023-08" db="EMBL/GenBank/DDBJ databases">
        <title>The whole genome sequence of Lysobacter yananisis.</title>
        <authorList>
            <person name="Sun H."/>
        </authorList>
    </citation>
    <scope>NUCLEOTIDE SEQUENCE [LARGE SCALE GENOMIC DNA]</scope>
    <source>
        <strain evidence="5 6">SNNU513</strain>
    </source>
</reference>
<keyword evidence="2" id="KW-1133">Transmembrane helix</keyword>
<evidence type="ECO:0000256" key="2">
    <source>
        <dbReference type="SAM" id="Phobius"/>
    </source>
</evidence>
<dbReference type="CDD" id="cd14742">
    <property type="entry name" value="PAAR_RHS"/>
    <property type="match status" value="1"/>
</dbReference>